<protein>
    <submittedName>
        <fullName evidence="2">Uncharacterized protein</fullName>
    </submittedName>
</protein>
<sequence length="394" mass="41319">MSPEEAAALTSVGIPLRRHSNGSHSIEPSTPKMSQLAHQVSDSVYARAISTAYGLDGPSQDPDALIPYGFRPSASYTVADVRLGKRMASLASQNTESRASPEEAAALTRAGILLRTHPNGSVSIDPAAPKLSGLTQQFSDSIFADAVRTAYGLDGQSATDQAPITHGYLPSSSAEVRGVKLGQRMFHLSEVRASVRAGPEEAAALTEAGIPLVRHSNGTLSIDPTTPRLSRLNQSVADLSNALAIRQAYGLVDRSGSDQLPIPYGFLPKRAHTENGVKIGQRLANLVAESTTVRAGPEEAAALTEAGIPLVRHPNGNLSIDPATPRVSQLDQRSAGPSRPQAGTGATQLPDNAHAGAARAFLPQESRKRSGPSAGEQPARNTGTAASTNRKRRH</sequence>
<accession>A0A3Q9KYK5</accession>
<dbReference type="AlphaFoldDB" id="A0A3Q9KYK5"/>
<feature type="compositionally biased region" description="Polar residues" evidence="1">
    <location>
        <begin position="379"/>
        <end position="388"/>
    </location>
</feature>
<evidence type="ECO:0000313" key="3">
    <source>
        <dbReference type="Proteomes" id="UP000271291"/>
    </source>
</evidence>
<dbReference type="EMBL" id="CP034687">
    <property type="protein sequence ID" value="AZS87443.1"/>
    <property type="molecule type" value="Genomic_DNA"/>
</dbReference>
<feature type="region of interest" description="Disordered" evidence="1">
    <location>
        <begin position="311"/>
        <end position="394"/>
    </location>
</feature>
<reference evidence="2 3" key="1">
    <citation type="submission" date="2018-12" db="EMBL/GenBank/DDBJ databases">
        <title>Streptomyces griseoviridis F1-27 complete genome.</title>
        <authorList>
            <person name="Mariita R.M."/>
            <person name="Sello J.K."/>
        </authorList>
    </citation>
    <scope>NUCLEOTIDE SEQUENCE [LARGE SCALE GENOMIC DNA]</scope>
    <source>
        <strain evidence="2 3">F1-27</strain>
    </source>
</reference>
<evidence type="ECO:0000256" key="1">
    <source>
        <dbReference type="SAM" id="MobiDB-lite"/>
    </source>
</evidence>
<evidence type="ECO:0000313" key="2">
    <source>
        <dbReference type="EMBL" id="AZS87443.1"/>
    </source>
</evidence>
<dbReference type="Proteomes" id="UP000271291">
    <property type="component" value="Chromosome"/>
</dbReference>
<dbReference type="RefSeq" id="WP_127180237.1">
    <property type="nucleotide sequence ID" value="NZ_CP029078.1"/>
</dbReference>
<feature type="region of interest" description="Disordered" evidence="1">
    <location>
        <begin position="1"/>
        <end position="30"/>
    </location>
</feature>
<gene>
    <name evidence="2" type="ORF">ELQ87_26845</name>
</gene>
<name>A0A3Q9KYK5_STRGD</name>
<proteinExistence type="predicted"/>
<dbReference type="KEGG" id="sgd:ELQ87_26845"/>
<organism evidence="2 3">
    <name type="scientific">Streptomyces griseoviridis</name>
    <dbReference type="NCBI Taxonomy" id="45398"/>
    <lineage>
        <taxon>Bacteria</taxon>
        <taxon>Bacillati</taxon>
        <taxon>Actinomycetota</taxon>
        <taxon>Actinomycetes</taxon>
        <taxon>Kitasatosporales</taxon>
        <taxon>Streptomycetaceae</taxon>
        <taxon>Streptomyces</taxon>
    </lineage>
</organism>